<organism evidence="4 5">
    <name type="scientific">Candidatus Electrothrix aarhusensis</name>
    <dbReference type="NCBI Taxonomy" id="1859131"/>
    <lineage>
        <taxon>Bacteria</taxon>
        <taxon>Pseudomonadati</taxon>
        <taxon>Thermodesulfobacteriota</taxon>
        <taxon>Desulfobulbia</taxon>
        <taxon>Desulfobulbales</taxon>
        <taxon>Desulfobulbaceae</taxon>
        <taxon>Candidatus Electrothrix</taxon>
    </lineage>
</organism>
<dbReference type="GO" id="GO:0008486">
    <property type="term" value="F:diphosphoinositol-polyphosphate diphosphatase activity"/>
    <property type="evidence" value="ECO:0007669"/>
    <property type="project" value="TreeGrafter"/>
</dbReference>
<protein>
    <submittedName>
        <fullName evidence="4">Diphosphoinositol-polyphosphate diphosphatase</fullName>
        <ecNumber evidence="4">3.6.1.55</ecNumber>
    </submittedName>
</protein>
<keyword evidence="2 4" id="KW-0378">Hydrolase</keyword>
<dbReference type="GO" id="GO:0000298">
    <property type="term" value="F:endopolyphosphatase activity"/>
    <property type="evidence" value="ECO:0007669"/>
    <property type="project" value="TreeGrafter"/>
</dbReference>
<dbReference type="Proteomes" id="UP000287853">
    <property type="component" value="Unassembled WGS sequence"/>
</dbReference>
<dbReference type="GO" id="GO:1901911">
    <property type="term" value="P:adenosine 5'-(hexahydrogen pentaphosphate) catabolic process"/>
    <property type="evidence" value="ECO:0007669"/>
    <property type="project" value="TreeGrafter"/>
</dbReference>
<dbReference type="GO" id="GO:0005737">
    <property type="term" value="C:cytoplasm"/>
    <property type="evidence" value="ECO:0007669"/>
    <property type="project" value="TreeGrafter"/>
</dbReference>
<evidence type="ECO:0000313" key="4">
    <source>
        <dbReference type="EMBL" id="RWX47398.1"/>
    </source>
</evidence>
<feature type="domain" description="Nudix hydrolase" evidence="3">
    <location>
        <begin position="25"/>
        <end position="153"/>
    </location>
</feature>
<keyword evidence="5" id="KW-1185">Reference proteome</keyword>
<dbReference type="GO" id="GO:0046872">
    <property type="term" value="F:metal ion binding"/>
    <property type="evidence" value="ECO:0007669"/>
    <property type="project" value="UniProtKB-KW"/>
</dbReference>
<name>A0A3S3R9F0_9BACT</name>
<dbReference type="Gene3D" id="3.90.79.10">
    <property type="entry name" value="Nucleoside Triphosphate Pyrophosphohydrolase"/>
    <property type="match status" value="1"/>
</dbReference>
<dbReference type="PROSITE" id="PS51462">
    <property type="entry name" value="NUDIX"/>
    <property type="match status" value="1"/>
</dbReference>
<dbReference type="EC" id="3.6.1.55" evidence="4"/>
<gene>
    <name evidence="4" type="ORF">H206_01017</name>
</gene>
<proteinExistence type="predicted"/>
<keyword evidence="1" id="KW-0479">Metal-binding</keyword>
<evidence type="ECO:0000259" key="3">
    <source>
        <dbReference type="PROSITE" id="PS51462"/>
    </source>
</evidence>
<dbReference type="EMBL" id="MTKO01000034">
    <property type="protein sequence ID" value="RWX47398.1"/>
    <property type="molecule type" value="Genomic_DNA"/>
</dbReference>
<comment type="caution">
    <text evidence="4">The sequence shown here is derived from an EMBL/GenBank/DDBJ whole genome shotgun (WGS) entry which is preliminary data.</text>
</comment>
<dbReference type="AlphaFoldDB" id="A0A3S3R9F0"/>
<dbReference type="GO" id="GO:0034432">
    <property type="term" value="F:bis(5'-adenosyl)-pentaphosphatase activity"/>
    <property type="evidence" value="ECO:0007669"/>
    <property type="project" value="TreeGrafter"/>
</dbReference>
<evidence type="ECO:0000256" key="1">
    <source>
        <dbReference type="ARBA" id="ARBA00022723"/>
    </source>
</evidence>
<evidence type="ECO:0000313" key="5">
    <source>
        <dbReference type="Proteomes" id="UP000287853"/>
    </source>
</evidence>
<dbReference type="InterPro" id="IPR000086">
    <property type="entry name" value="NUDIX_hydrolase_dom"/>
</dbReference>
<evidence type="ECO:0000256" key="2">
    <source>
        <dbReference type="ARBA" id="ARBA00022801"/>
    </source>
</evidence>
<dbReference type="GO" id="GO:1901909">
    <property type="term" value="P:diadenosine hexaphosphate catabolic process"/>
    <property type="evidence" value="ECO:0007669"/>
    <property type="project" value="TreeGrafter"/>
</dbReference>
<dbReference type="GO" id="GO:0034431">
    <property type="term" value="F:bis(5'-adenosyl)-hexaphosphatase activity"/>
    <property type="evidence" value="ECO:0007669"/>
    <property type="project" value="TreeGrafter"/>
</dbReference>
<dbReference type="PANTHER" id="PTHR12629:SF0">
    <property type="entry name" value="DIPHOSPHOINOSITOL-POLYPHOSPHATE DIPHOSPHATASE"/>
    <property type="match status" value="1"/>
</dbReference>
<dbReference type="GO" id="GO:0035539">
    <property type="term" value="F:8-oxo-7,8-dihydrodeoxyguanosine triphosphate pyrophosphatase activity"/>
    <property type="evidence" value="ECO:0007669"/>
    <property type="project" value="UniProtKB-EC"/>
</dbReference>
<sequence>MPPFNSQSTAFHNVLMSKKNKKKVRKKAGVVVYKYTENDKDPLVLIVSARKVKGSWVFPVGGIDPGETAKIAAARECEEESGYCVKIGEKLTPIESCESCSDKKTARFTFFLATVSAEKETWETDRSREWVPLSEAKDRLPSLFHSVAEEAAARFLAEQ</sequence>
<reference evidence="4 5" key="1">
    <citation type="submission" date="2017-01" db="EMBL/GenBank/DDBJ databases">
        <title>The cable genome- insights into the physiology and evolution of filamentous bacteria capable of sulfide oxidation via long distance electron transfer.</title>
        <authorList>
            <person name="Schreiber L."/>
            <person name="Bjerg J.T."/>
            <person name="Boggild A."/>
            <person name="Van De Vossenberg J."/>
            <person name="Meysman F."/>
            <person name="Nielsen L.P."/>
            <person name="Schramm A."/>
            <person name="Kjeldsen K.U."/>
        </authorList>
    </citation>
    <scope>NUCLEOTIDE SEQUENCE [LARGE SCALE GENOMIC DNA]</scope>
    <source>
        <strain evidence="4">MCF</strain>
    </source>
</reference>
<dbReference type="PANTHER" id="PTHR12629">
    <property type="entry name" value="DIPHOSPHOINOSITOL POLYPHOSPHATE PHOSPHOHYDROLASE"/>
    <property type="match status" value="1"/>
</dbReference>
<dbReference type="GO" id="GO:1901907">
    <property type="term" value="P:diadenosine pentaphosphate catabolic process"/>
    <property type="evidence" value="ECO:0007669"/>
    <property type="project" value="TreeGrafter"/>
</dbReference>
<dbReference type="SUPFAM" id="SSF55811">
    <property type="entry name" value="Nudix"/>
    <property type="match status" value="1"/>
</dbReference>
<dbReference type="InterPro" id="IPR015797">
    <property type="entry name" value="NUDIX_hydrolase-like_dom_sf"/>
</dbReference>
<dbReference type="Pfam" id="PF00293">
    <property type="entry name" value="NUDIX"/>
    <property type="match status" value="1"/>
</dbReference>
<accession>A0A3S3R9F0</accession>
<dbReference type="GO" id="GO:0071543">
    <property type="term" value="P:diphosphoinositol polyphosphate metabolic process"/>
    <property type="evidence" value="ECO:0007669"/>
    <property type="project" value="TreeGrafter"/>
</dbReference>